<gene>
    <name evidence="5" type="ORF">AB2U05_35130</name>
</gene>
<proteinExistence type="predicted"/>
<dbReference type="Gene3D" id="1.10.10.10">
    <property type="entry name" value="Winged helix-like DNA-binding domain superfamily/Winged helix DNA-binding domain"/>
    <property type="match status" value="1"/>
</dbReference>
<dbReference type="InterPro" id="IPR036388">
    <property type="entry name" value="WH-like_DNA-bd_sf"/>
</dbReference>
<dbReference type="EMBL" id="CP163445">
    <property type="protein sequence ID" value="XDQ83373.1"/>
    <property type="molecule type" value="Genomic_DNA"/>
</dbReference>
<name>A0AB39TVN4_9ACTN</name>
<sequence>MEQGIEYCPVSAGVHAVGDRWTLLILRELLMGSHRFNDIHRGLPGLNRTLLAGRLRRMRAIGLLEHGPDRAGRPAYRLTAAGAALEPLVWQLGDWARQWYFGEPAAEQLDPGWLLWRLRQFVRPEALPQRRVVAEFRFQDGPEQPREPVWLVLTPGEASVCRVAPGPEADLWVTAELRALHRVVAGTLAFPAAVRDGSVRLAGDPALADGFPGWFAWRTPQAS</sequence>
<dbReference type="SUPFAM" id="SSF46785">
    <property type="entry name" value="Winged helix' DNA-binding domain"/>
    <property type="match status" value="1"/>
</dbReference>
<keyword evidence="1" id="KW-0805">Transcription regulation</keyword>
<dbReference type="Gene3D" id="3.30.1050.10">
    <property type="entry name" value="SCP2 sterol-binding domain"/>
    <property type="match status" value="1"/>
</dbReference>
<dbReference type="AlphaFoldDB" id="A0AB39TVN4"/>
<reference evidence="5" key="1">
    <citation type="submission" date="2024-07" db="EMBL/GenBank/DDBJ databases">
        <authorList>
            <person name="Yu S.T."/>
        </authorList>
    </citation>
    <scope>NUCLEOTIDE SEQUENCE</scope>
    <source>
        <strain evidence="5">Y1</strain>
    </source>
</reference>
<organism evidence="5">
    <name type="scientific">Streptomyces sp. Y1</name>
    <dbReference type="NCBI Taxonomy" id="3238634"/>
    <lineage>
        <taxon>Bacteria</taxon>
        <taxon>Bacillati</taxon>
        <taxon>Actinomycetota</taxon>
        <taxon>Actinomycetes</taxon>
        <taxon>Kitasatosporales</taxon>
        <taxon>Streptomycetaceae</taxon>
        <taxon>Streptomyces</taxon>
    </lineage>
</organism>
<dbReference type="InterPro" id="IPR002577">
    <property type="entry name" value="HTH_HxlR"/>
</dbReference>
<protein>
    <submittedName>
        <fullName evidence="5">Winged helix-turn-helix transcriptional regulator</fullName>
    </submittedName>
</protein>
<keyword evidence="3" id="KW-0804">Transcription</keyword>
<keyword evidence="2" id="KW-0238">DNA-binding</keyword>
<accession>A0AB39TVN4</accession>
<dbReference type="PANTHER" id="PTHR33204:SF18">
    <property type="entry name" value="TRANSCRIPTIONAL REGULATORY PROTEIN"/>
    <property type="match status" value="1"/>
</dbReference>
<feature type="domain" description="HTH hxlR-type" evidence="4">
    <location>
        <begin position="8"/>
        <end position="104"/>
    </location>
</feature>
<dbReference type="PANTHER" id="PTHR33204">
    <property type="entry name" value="TRANSCRIPTIONAL REGULATOR, MARR FAMILY"/>
    <property type="match status" value="1"/>
</dbReference>
<evidence type="ECO:0000313" key="5">
    <source>
        <dbReference type="EMBL" id="XDQ83373.1"/>
    </source>
</evidence>
<evidence type="ECO:0000256" key="1">
    <source>
        <dbReference type="ARBA" id="ARBA00023015"/>
    </source>
</evidence>
<dbReference type="InterPro" id="IPR036390">
    <property type="entry name" value="WH_DNA-bd_sf"/>
</dbReference>
<dbReference type="GO" id="GO:0003677">
    <property type="term" value="F:DNA binding"/>
    <property type="evidence" value="ECO:0007669"/>
    <property type="project" value="UniProtKB-KW"/>
</dbReference>
<evidence type="ECO:0000256" key="2">
    <source>
        <dbReference type="ARBA" id="ARBA00023125"/>
    </source>
</evidence>
<dbReference type="Pfam" id="PF01638">
    <property type="entry name" value="HxlR"/>
    <property type="match status" value="1"/>
</dbReference>
<evidence type="ECO:0000256" key="3">
    <source>
        <dbReference type="ARBA" id="ARBA00023163"/>
    </source>
</evidence>
<dbReference type="RefSeq" id="WP_369185510.1">
    <property type="nucleotide sequence ID" value="NZ_CP163445.1"/>
</dbReference>
<evidence type="ECO:0000259" key="4">
    <source>
        <dbReference type="PROSITE" id="PS51118"/>
    </source>
</evidence>
<dbReference type="InterPro" id="IPR036527">
    <property type="entry name" value="SCP2_sterol-bd_dom_sf"/>
</dbReference>
<dbReference type="SUPFAM" id="SSF55718">
    <property type="entry name" value="SCP-like"/>
    <property type="match status" value="1"/>
</dbReference>
<dbReference type="PROSITE" id="PS51118">
    <property type="entry name" value="HTH_HXLR"/>
    <property type="match status" value="1"/>
</dbReference>